<dbReference type="SMART" id="SM00345">
    <property type="entry name" value="HTH_GNTR"/>
    <property type="match status" value="1"/>
</dbReference>
<keyword evidence="3" id="KW-0805">Transcription regulation</keyword>
<keyword evidence="2" id="KW-0663">Pyridoxal phosphate</keyword>
<evidence type="ECO:0000256" key="3">
    <source>
        <dbReference type="ARBA" id="ARBA00023015"/>
    </source>
</evidence>
<dbReference type="InterPro" id="IPR051446">
    <property type="entry name" value="HTH_trans_reg/aminotransferase"/>
</dbReference>
<keyword evidence="5" id="KW-0804">Transcription</keyword>
<dbReference type="Proteomes" id="UP000256748">
    <property type="component" value="Unassembled WGS sequence"/>
</dbReference>
<dbReference type="PANTHER" id="PTHR46577:SF1">
    <property type="entry name" value="HTH-TYPE TRANSCRIPTIONAL REGULATORY PROTEIN GABR"/>
    <property type="match status" value="1"/>
</dbReference>
<evidence type="ECO:0000256" key="1">
    <source>
        <dbReference type="ARBA" id="ARBA00005384"/>
    </source>
</evidence>
<dbReference type="InterPro" id="IPR036390">
    <property type="entry name" value="WH_DNA-bd_sf"/>
</dbReference>
<keyword evidence="4" id="KW-0238">DNA-binding</keyword>
<name>A0A3E1BSL4_RHILT</name>
<dbReference type="EMBL" id="NAOO01000010">
    <property type="protein sequence ID" value="RFB96022.1"/>
    <property type="molecule type" value="Genomic_DNA"/>
</dbReference>
<comment type="caution">
    <text evidence="7">The sequence shown here is derived from an EMBL/GenBank/DDBJ whole genome shotgun (WGS) entry which is preliminary data.</text>
</comment>
<dbReference type="InterPro" id="IPR000524">
    <property type="entry name" value="Tscrpt_reg_HTH_GntR"/>
</dbReference>
<dbReference type="InterPro" id="IPR036388">
    <property type="entry name" value="WH-like_DNA-bd_sf"/>
</dbReference>
<dbReference type="Pfam" id="PF00155">
    <property type="entry name" value="Aminotran_1_2"/>
    <property type="match status" value="1"/>
</dbReference>
<reference evidence="7 8" key="1">
    <citation type="submission" date="2017-03" db="EMBL/GenBank/DDBJ databases">
        <title>Genome analysis of Rhizobial strains effectives or ineffectives for nitrogen fixation isolated from bean seeds.</title>
        <authorList>
            <person name="Peralta H."/>
            <person name="Aguilar-Vera A."/>
            <person name="Mora Y."/>
            <person name="Vargas-Lagunas C."/>
            <person name="Girard L."/>
            <person name="Mora J."/>
        </authorList>
    </citation>
    <scope>NUCLEOTIDE SEQUENCE [LARGE SCALE GENOMIC DNA]</scope>
    <source>
        <strain evidence="7 8">CCGM5</strain>
    </source>
</reference>
<keyword evidence="7" id="KW-0808">Transferase</keyword>
<keyword evidence="7" id="KW-0032">Aminotransferase</keyword>
<dbReference type="SUPFAM" id="SSF53383">
    <property type="entry name" value="PLP-dependent transferases"/>
    <property type="match status" value="1"/>
</dbReference>
<dbReference type="InterPro" id="IPR015422">
    <property type="entry name" value="PyrdxlP-dep_Trfase_small"/>
</dbReference>
<dbReference type="GO" id="GO:0003700">
    <property type="term" value="F:DNA-binding transcription factor activity"/>
    <property type="evidence" value="ECO:0007669"/>
    <property type="project" value="InterPro"/>
</dbReference>
<dbReference type="PANTHER" id="PTHR46577">
    <property type="entry name" value="HTH-TYPE TRANSCRIPTIONAL REGULATORY PROTEIN GABR"/>
    <property type="match status" value="1"/>
</dbReference>
<dbReference type="Gene3D" id="3.40.640.10">
    <property type="entry name" value="Type I PLP-dependent aspartate aminotransferase-like (Major domain)"/>
    <property type="match status" value="1"/>
</dbReference>
<proteinExistence type="inferred from homology"/>
<comment type="similarity">
    <text evidence="1">In the C-terminal section; belongs to the class-I pyridoxal-phosphate-dependent aminotransferase family.</text>
</comment>
<dbReference type="Gene3D" id="3.90.1150.10">
    <property type="entry name" value="Aspartate Aminotransferase, domain 1"/>
    <property type="match status" value="1"/>
</dbReference>
<gene>
    <name evidence="7" type="ORF">B5K10_10800</name>
</gene>
<dbReference type="InterPro" id="IPR004839">
    <property type="entry name" value="Aminotransferase_I/II_large"/>
</dbReference>
<dbReference type="InterPro" id="IPR015424">
    <property type="entry name" value="PyrdxlP-dep_Trfase"/>
</dbReference>
<dbReference type="InterPro" id="IPR015421">
    <property type="entry name" value="PyrdxlP-dep_Trfase_major"/>
</dbReference>
<dbReference type="CDD" id="cd07377">
    <property type="entry name" value="WHTH_GntR"/>
    <property type="match status" value="1"/>
</dbReference>
<evidence type="ECO:0000256" key="4">
    <source>
        <dbReference type="ARBA" id="ARBA00023125"/>
    </source>
</evidence>
<dbReference type="AlphaFoldDB" id="A0A3E1BSL4"/>
<evidence type="ECO:0000256" key="2">
    <source>
        <dbReference type="ARBA" id="ARBA00022898"/>
    </source>
</evidence>
<evidence type="ECO:0000313" key="8">
    <source>
        <dbReference type="Proteomes" id="UP000256748"/>
    </source>
</evidence>
<organism evidence="7 8">
    <name type="scientific">Rhizobium leguminosarum bv. trifolii</name>
    <dbReference type="NCBI Taxonomy" id="386"/>
    <lineage>
        <taxon>Bacteria</taxon>
        <taxon>Pseudomonadati</taxon>
        <taxon>Pseudomonadota</taxon>
        <taxon>Alphaproteobacteria</taxon>
        <taxon>Hyphomicrobiales</taxon>
        <taxon>Rhizobiaceae</taxon>
        <taxon>Rhizobium/Agrobacterium group</taxon>
        <taxon>Rhizobium</taxon>
    </lineage>
</organism>
<dbReference type="Pfam" id="PF00392">
    <property type="entry name" value="GntR"/>
    <property type="match status" value="1"/>
</dbReference>
<evidence type="ECO:0000256" key="5">
    <source>
        <dbReference type="ARBA" id="ARBA00023163"/>
    </source>
</evidence>
<dbReference type="Gene3D" id="1.10.10.10">
    <property type="entry name" value="Winged helix-like DNA-binding domain superfamily/Winged helix DNA-binding domain"/>
    <property type="match status" value="1"/>
</dbReference>
<evidence type="ECO:0000259" key="6">
    <source>
        <dbReference type="PROSITE" id="PS50949"/>
    </source>
</evidence>
<evidence type="ECO:0000313" key="7">
    <source>
        <dbReference type="EMBL" id="RFB96022.1"/>
    </source>
</evidence>
<dbReference type="GO" id="GO:0030170">
    <property type="term" value="F:pyridoxal phosphate binding"/>
    <property type="evidence" value="ECO:0007669"/>
    <property type="project" value="InterPro"/>
</dbReference>
<dbReference type="CDD" id="cd00609">
    <property type="entry name" value="AAT_like"/>
    <property type="match status" value="1"/>
</dbReference>
<dbReference type="GO" id="GO:0003677">
    <property type="term" value="F:DNA binding"/>
    <property type="evidence" value="ECO:0007669"/>
    <property type="project" value="UniProtKB-KW"/>
</dbReference>
<sequence length="454" mass="48827">MLIQSPWTPWLSKGEGSPSERLVAALANDILAEKLLAGDRLPAHRDLAYRLQIGLGTVTKAYGLLERRGLVRTVRGSGTFVSAAISRRGPTIDLSRNAPPSLMTERLFTRTLSAVARKSDAAILSSYPPTAGHDEYRRQFARWLNGLGMEANPSRLLLTSGAHNALWVAFSLLSRNGGPVFTEQHTYPGAVALSRLTGCCLIGLPMDQEGIVPAALDEAASAENGPKTLYVTPLIQNPTTSTMSKSRREEIVEICRRRDIIIIEDDVYRLGPNASLPPLAMLAPERTVYVNSMSKSVNPALRIGALIVPEAYYAAAEGVLASTALMISPFTCAVLEQWLLDGTADAVSKAIQEEARRRYSLTASILGSAMRRSDHIGYHVWLPMPSADAVNFETMARAQGIIVTPPLSTSTSLDTKEGGIRLCIGAPTFAELTSGLGAIANLRRSQLQAAGQPA</sequence>
<protein>
    <submittedName>
        <fullName evidence="7">Aspartate aminotransferase</fullName>
    </submittedName>
</protein>
<accession>A0A3E1BSL4</accession>
<dbReference type="RefSeq" id="WP_116273302.1">
    <property type="nucleotide sequence ID" value="NZ_KZ859521.1"/>
</dbReference>
<dbReference type="PROSITE" id="PS50949">
    <property type="entry name" value="HTH_GNTR"/>
    <property type="match status" value="1"/>
</dbReference>
<dbReference type="SUPFAM" id="SSF46785">
    <property type="entry name" value="Winged helix' DNA-binding domain"/>
    <property type="match status" value="1"/>
</dbReference>
<feature type="domain" description="HTH gntR-type" evidence="6">
    <location>
        <begin position="16"/>
        <end position="84"/>
    </location>
</feature>
<dbReference type="GO" id="GO:0008483">
    <property type="term" value="F:transaminase activity"/>
    <property type="evidence" value="ECO:0007669"/>
    <property type="project" value="UniProtKB-KW"/>
</dbReference>